<gene>
    <name evidence="1" type="ORF">SD77_1595</name>
</gene>
<accession>A0ABR5ARJ6</accession>
<reference evidence="1 2" key="1">
    <citation type="submission" date="2015-01" db="EMBL/GenBank/DDBJ databases">
        <title>Genome Assembly of Bacillus badius MTCC 1458.</title>
        <authorList>
            <person name="Verma A."/>
            <person name="Khatri I."/>
            <person name="Mual P."/>
            <person name="Subramanian S."/>
            <person name="Krishnamurthi S."/>
        </authorList>
    </citation>
    <scope>NUCLEOTIDE SEQUENCE [LARGE SCALE GENOMIC DNA]</scope>
    <source>
        <strain evidence="1 2">MTCC 1458</strain>
    </source>
</reference>
<comment type="caution">
    <text evidence="1">The sequence shown here is derived from an EMBL/GenBank/DDBJ whole genome shotgun (WGS) entry which is preliminary data.</text>
</comment>
<sequence>MTRPAGSVNSFFFIHYLETTESPTVSEQKIEIFSERSYYLFAMIKAMKQFL</sequence>
<evidence type="ECO:0000313" key="1">
    <source>
        <dbReference type="EMBL" id="KIL77352.1"/>
    </source>
</evidence>
<dbReference type="EMBL" id="JXLP01000015">
    <property type="protein sequence ID" value="KIL77352.1"/>
    <property type="molecule type" value="Genomic_DNA"/>
</dbReference>
<name>A0ABR5ARJ6_BACBA</name>
<evidence type="ECO:0000313" key="2">
    <source>
        <dbReference type="Proteomes" id="UP000031982"/>
    </source>
</evidence>
<dbReference type="Proteomes" id="UP000031982">
    <property type="component" value="Unassembled WGS sequence"/>
</dbReference>
<organism evidence="1 2">
    <name type="scientific">Bacillus badius</name>
    <dbReference type="NCBI Taxonomy" id="1455"/>
    <lineage>
        <taxon>Bacteria</taxon>
        <taxon>Bacillati</taxon>
        <taxon>Bacillota</taxon>
        <taxon>Bacilli</taxon>
        <taxon>Bacillales</taxon>
        <taxon>Bacillaceae</taxon>
        <taxon>Pseudobacillus</taxon>
    </lineage>
</organism>
<keyword evidence="2" id="KW-1185">Reference proteome</keyword>
<protein>
    <submittedName>
        <fullName evidence="1">Uncharacterized protein</fullName>
    </submittedName>
</protein>
<proteinExistence type="predicted"/>